<sequence length="199" mass="21855">MTERSNEDWLQLLGGTDEMAVAELREFLRRGLRRGLAGWAAADDGFIEDMAQEGTLKVLSGLTTFRGDSRFTTWAVTVAVRVAFTELRRARWKDVSLDRLVEDAPSQQPAAAPAVEPSADSKAAILAEMHRVIATGLTERQRQALVAEFKGMPQAEIAARMGLTRNALYKLTHDARQSLKRGLEAAGIDGDGVREAFDL</sequence>
<dbReference type="PANTHER" id="PTHR43133:SF8">
    <property type="entry name" value="RNA POLYMERASE SIGMA FACTOR HI_1459-RELATED"/>
    <property type="match status" value="1"/>
</dbReference>
<dbReference type="InterPro" id="IPR013325">
    <property type="entry name" value="RNA_pol_sigma_r2"/>
</dbReference>
<dbReference type="Proteomes" id="UP000324974">
    <property type="component" value="Chromosome"/>
</dbReference>
<dbReference type="InterPro" id="IPR013324">
    <property type="entry name" value="RNA_pol_sigma_r3/r4-like"/>
</dbReference>
<dbReference type="Gene3D" id="1.10.10.10">
    <property type="entry name" value="Winged helix-like DNA-binding domain superfamily/Winged helix DNA-binding domain"/>
    <property type="match status" value="1"/>
</dbReference>
<keyword evidence="9" id="KW-1185">Reference proteome</keyword>
<feature type="domain" description="RNA polymerase sigma-70 region 2" evidence="6">
    <location>
        <begin position="40"/>
        <end position="92"/>
    </location>
</feature>
<keyword evidence="3" id="KW-0731">Sigma factor</keyword>
<dbReference type="OrthoDB" id="9780326at2"/>
<evidence type="ECO:0000256" key="1">
    <source>
        <dbReference type="ARBA" id="ARBA00010641"/>
    </source>
</evidence>
<proteinExistence type="inferred from homology"/>
<dbReference type="Pfam" id="PF04542">
    <property type="entry name" value="Sigma70_r2"/>
    <property type="match status" value="1"/>
</dbReference>
<evidence type="ECO:0000313" key="9">
    <source>
        <dbReference type="Proteomes" id="UP000324974"/>
    </source>
</evidence>
<evidence type="ECO:0000256" key="5">
    <source>
        <dbReference type="ARBA" id="ARBA00023163"/>
    </source>
</evidence>
<dbReference type="Pfam" id="PF08281">
    <property type="entry name" value="Sigma70_r4_2"/>
    <property type="match status" value="1"/>
</dbReference>
<dbReference type="PANTHER" id="PTHR43133">
    <property type="entry name" value="RNA POLYMERASE ECF-TYPE SIGMA FACTO"/>
    <property type="match status" value="1"/>
</dbReference>
<evidence type="ECO:0000259" key="7">
    <source>
        <dbReference type="Pfam" id="PF08281"/>
    </source>
</evidence>
<evidence type="ECO:0000313" key="8">
    <source>
        <dbReference type="EMBL" id="QEL16669.1"/>
    </source>
</evidence>
<dbReference type="InterPro" id="IPR039425">
    <property type="entry name" value="RNA_pol_sigma-70-like"/>
</dbReference>
<dbReference type="SUPFAM" id="SSF88946">
    <property type="entry name" value="Sigma2 domain of RNA polymerase sigma factors"/>
    <property type="match status" value="1"/>
</dbReference>
<dbReference type="KEGG" id="lrs:PX52LOC_03631"/>
<reference evidence="9" key="1">
    <citation type="submission" date="2019-08" db="EMBL/GenBank/DDBJ databases">
        <title>Limnoglobus roseus gen. nov., sp. nov., a novel freshwater planctomycete with a giant genome from the family Gemmataceae.</title>
        <authorList>
            <person name="Kulichevskaya I.S."/>
            <person name="Naumoff D.G."/>
            <person name="Miroshnikov K."/>
            <person name="Ivanova A."/>
            <person name="Philippov D.A."/>
            <person name="Hakobyan A."/>
            <person name="Rijpstra I.C."/>
            <person name="Sinninghe Damste J.S."/>
            <person name="Liesack W."/>
            <person name="Dedysh S.N."/>
        </authorList>
    </citation>
    <scope>NUCLEOTIDE SEQUENCE [LARGE SCALE GENOMIC DNA]</scope>
    <source>
        <strain evidence="9">PX52</strain>
    </source>
</reference>
<evidence type="ECO:0000259" key="6">
    <source>
        <dbReference type="Pfam" id="PF04542"/>
    </source>
</evidence>
<keyword evidence="4" id="KW-0238">DNA-binding</keyword>
<organism evidence="8 9">
    <name type="scientific">Limnoglobus roseus</name>
    <dbReference type="NCBI Taxonomy" id="2598579"/>
    <lineage>
        <taxon>Bacteria</taxon>
        <taxon>Pseudomonadati</taxon>
        <taxon>Planctomycetota</taxon>
        <taxon>Planctomycetia</taxon>
        <taxon>Gemmatales</taxon>
        <taxon>Gemmataceae</taxon>
        <taxon>Limnoglobus</taxon>
    </lineage>
</organism>
<comment type="similarity">
    <text evidence="1">Belongs to the sigma-70 factor family. ECF subfamily.</text>
</comment>
<dbReference type="InterPro" id="IPR014284">
    <property type="entry name" value="RNA_pol_sigma-70_dom"/>
</dbReference>
<dbReference type="InterPro" id="IPR007627">
    <property type="entry name" value="RNA_pol_sigma70_r2"/>
</dbReference>
<protein>
    <submittedName>
        <fullName evidence="8">RNA polymerase subunit sigma-70</fullName>
    </submittedName>
</protein>
<evidence type="ECO:0000256" key="3">
    <source>
        <dbReference type="ARBA" id="ARBA00023082"/>
    </source>
</evidence>
<dbReference type="InterPro" id="IPR013249">
    <property type="entry name" value="RNA_pol_sigma70_r4_t2"/>
</dbReference>
<dbReference type="NCBIfam" id="TIGR02937">
    <property type="entry name" value="sigma70-ECF"/>
    <property type="match status" value="1"/>
</dbReference>
<evidence type="ECO:0000256" key="2">
    <source>
        <dbReference type="ARBA" id="ARBA00023015"/>
    </source>
</evidence>
<accession>A0A5C1ABB7</accession>
<dbReference type="GO" id="GO:0003677">
    <property type="term" value="F:DNA binding"/>
    <property type="evidence" value="ECO:0007669"/>
    <property type="project" value="UniProtKB-KW"/>
</dbReference>
<dbReference type="RefSeq" id="WP_149111363.1">
    <property type="nucleotide sequence ID" value="NZ_CP042425.1"/>
</dbReference>
<dbReference type="InterPro" id="IPR036388">
    <property type="entry name" value="WH-like_DNA-bd_sf"/>
</dbReference>
<dbReference type="EMBL" id="CP042425">
    <property type="protein sequence ID" value="QEL16669.1"/>
    <property type="molecule type" value="Genomic_DNA"/>
</dbReference>
<dbReference type="GO" id="GO:0016987">
    <property type="term" value="F:sigma factor activity"/>
    <property type="evidence" value="ECO:0007669"/>
    <property type="project" value="UniProtKB-KW"/>
</dbReference>
<name>A0A5C1ABB7_9BACT</name>
<gene>
    <name evidence="8" type="ORF">PX52LOC_03631</name>
</gene>
<keyword evidence="2" id="KW-0805">Transcription regulation</keyword>
<evidence type="ECO:0000256" key="4">
    <source>
        <dbReference type="ARBA" id="ARBA00023125"/>
    </source>
</evidence>
<keyword evidence="5" id="KW-0804">Transcription</keyword>
<dbReference type="AlphaFoldDB" id="A0A5C1ABB7"/>
<dbReference type="Gene3D" id="1.10.1740.10">
    <property type="match status" value="1"/>
</dbReference>
<feature type="domain" description="RNA polymerase sigma factor 70 region 4 type 2" evidence="7">
    <location>
        <begin position="137"/>
        <end position="179"/>
    </location>
</feature>
<dbReference type="SUPFAM" id="SSF88659">
    <property type="entry name" value="Sigma3 and sigma4 domains of RNA polymerase sigma factors"/>
    <property type="match status" value="1"/>
</dbReference>
<dbReference type="GO" id="GO:0006352">
    <property type="term" value="P:DNA-templated transcription initiation"/>
    <property type="evidence" value="ECO:0007669"/>
    <property type="project" value="InterPro"/>
</dbReference>